<dbReference type="FunFam" id="3.20.20.380:FF:000001">
    <property type="entry name" value="Copper homeostasis protein CutC"/>
    <property type="match status" value="1"/>
</dbReference>
<organism evidence="4">
    <name type="scientific">Selaginella moellendorffii</name>
    <name type="common">Spikemoss</name>
    <dbReference type="NCBI Taxonomy" id="88036"/>
    <lineage>
        <taxon>Eukaryota</taxon>
        <taxon>Viridiplantae</taxon>
        <taxon>Streptophyta</taxon>
        <taxon>Embryophyta</taxon>
        <taxon>Tracheophyta</taxon>
        <taxon>Lycopodiopsida</taxon>
        <taxon>Selaginellales</taxon>
        <taxon>Selaginellaceae</taxon>
        <taxon>Selaginella</taxon>
    </lineage>
</organism>
<dbReference type="EMBL" id="GL377574">
    <property type="protein sequence ID" value="EFJ30955.1"/>
    <property type="molecule type" value="Genomic_DNA"/>
</dbReference>
<dbReference type="PANTHER" id="PTHR12598:SF0">
    <property type="entry name" value="COPPER HOMEOSTASIS PROTEIN CUTC HOMOLOG"/>
    <property type="match status" value="1"/>
</dbReference>
<sequence length="257" mass="27618">MAQCGFLFEACVDSLFSAIQAEKGGAGRLELCAALSQGGITPSYGMIKAVLDRVRIPVHVLIRPRAGDFCYTEDEIDVICEDIHMAGNLKVHGIAFGALTPDGDIDLQVMTRIISLCKRYELSMTFHRAFDATRNAEKSLQTLLELGVPRVLTSGQRETVTEGLPLLKVLVENSMQRISIMPGAGGITEDNAARIVSALDVAELHGSARSASDFGQSFVNETITLAMLGTAPLMVTDCEKVTAIVQACKEARHIPPA</sequence>
<evidence type="ECO:0000313" key="3">
    <source>
        <dbReference type="EMBL" id="EFJ30955.1"/>
    </source>
</evidence>
<dbReference type="InterPro" id="IPR005627">
    <property type="entry name" value="CutC-like"/>
</dbReference>
<dbReference type="InParanoid" id="D8R9V0"/>
<comment type="similarity">
    <text evidence="1">Belongs to the CutC family.</text>
</comment>
<dbReference type="Gramene" id="EFJ30955">
    <property type="protein sequence ID" value="EFJ30955"/>
    <property type="gene ID" value="SELMODRAFT_88906"/>
</dbReference>
<keyword evidence="4" id="KW-1185">Reference proteome</keyword>
<gene>
    <name evidence="3" type="ORF">SELMODRAFT_88906</name>
</gene>
<dbReference type="OMA" id="HRAFDQC"/>
<dbReference type="InterPro" id="IPR036822">
    <property type="entry name" value="CutC-like_dom_sf"/>
</dbReference>
<dbReference type="STRING" id="88036.D8R9V0"/>
<dbReference type="Proteomes" id="UP000001514">
    <property type="component" value="Unassembled WGS sequence"/>
</dbReference>
<reference evidence="3 4" key="1">
    <citation type="journal article" date="2011" name="Science">
        <title>The Selaginella genome identifies genetic changes associated with the evolution of vascular plants.</title>
        <authorList>
            <person name="Banks J.A."/>
            <person name="Nishiyama T."/>
            <person name="Hasebe M."/>
            <person name="Bowman J.L."/>
            <person name="Gribskov M."/>
            <person name="dePamphilis C."/>
            <person name="Albert V.A."/>
            <person name="Aono N."/>
            <person name="Aoyama T."/>
            <person name="Ambrose B.A."/>
            <person name="Ashton N.W."/>
            <person name="Axtell M.J."/>
            <person name="Barker E."/>
            <person name="Barker M.S."/>
            <person name="Bennetzen J.L."/>
            <person name="Bonawitz N.D."/>
            <person name="Chapple C."/>
            <person name="Cheng C."/>
            <person name="Correa L.G."/>
            <person name="Dacre M."/>
            <person name="DeBarry J."/>
            <person name="Dreyer I."/>
            <person name="Elias M."/>
            <person name="Engstrom E.M."/>
            <person name="Estelle M."/>
            <person name="Feng L."/>
            <person name="Finet C."/>
            <person name="Floyd S.K."/>
            <person name="Frommer W.B."/>
            <person name="Fujita T."/>
            <person name="Gramzow L."/>
            <person name="Gutensohn M."/>
            <person name="Harholt J."/>
            <person name="Hattori M."/>
            <person name="Heyl A."/>
            <person name="Hirai T."/>
            <person name="Hiwatashi Y."/>
            <person name="Ishikawa M."/>
            <person name="Iwata M."/>
            <person name="Karol K.G."/>
            <person name="Koehler B."/>
            <person name="Kolukisaoglu U."/>
            <person name="Kubo M."/>
            <person name="Kurata T."/>
            <person name="Lalonde S."/>
            <person name="Li K."/>
            <person name="Li Y."/>
            <person name="Litt A."/>
            <person name="Lyons E."/>
            <person name="Manning G."/>
            <person name="Maruyama T."/>
            <person name="Michael T.P."/>
            <person name="Mikami K."/>
            <person name="Miyazaki S."/>
            <person name="Morinaga S."/>
            <person name="Murata T."/>
            <person name="Mueller-Roeber B."/>
            <person name="Nelson D.R."/>
            <person name="Obara M."/>
            <person name="Oguri Y."/>
            <person name="Olmstead R.G."/>
            <person name="Onodera N."/>
            <person name="Petersen B.L."/>
            <person name="Pils B."/>
            <person name="Prigge M."/>
            <person name="Rensing S.A."/>
            <person name="Riano-Pachon D.M."/>
            <person name="Roberts A.W."/>
            <person name="Sato Y."/>
            <person name="Scheller H.V."/>
            <person name="Schulz B."/>
            <person name="Schulz C."/>
            <person name="Shakirov E.V."/>
            <person name="Shibagaki N."/>
            <person name="Shinohara N."/>
            <person name="Shippen D.E."/>
            <person name="Soerensen I."/>
            <person name="Sotooka R."/>
            <person name="Sugimoto N."/>
            <person name="Sugita M."/>
            <person name="Sumikawa N."/>
            <person name="Tanurdzic M."/>
            <person name="Theissen G."/>
            <person name="Ulvskov P."/>
            <person name="Wakazuki S."/>
            <person name="Weng J.K."/>
            <person name="Willats W.W."/>
            <person name="Wipf D."/>
            <person name="Wolf P.G."/>
            <person name="Yang L."/>
            <person name="Zimmer A.D."/>
            <person name="Zhu Q."/>
            <person name="Mitros T."/>
            <person name="Hellsten U."/>
            <person name="Loque D."/>
            <person name="Otillar R."/>
            <person name="Salamov A."/>
            <person name="Schmutz J."/>
            <person name="Shapiro H."/>
            <person name="Lindquist E."/>
            <person name="Lucas S."/>
            <person name="Rokhsar D."/>
            <person name="Grigoriev I.V."/>
        </authorList>
    </citation>
    <scope>NUCLEOTIDE SEQUENCE [LARGE SCALE GENOMIC DNA]</scope>
</reference>
<dbReference type="Pfam" id="PF03932">
    <property type="entry name" value="CutC"/>
    <property type="match status" value="1"/>
</dbReference>
<proteinExistence type="inferred from homology"/>
<evidence type="ECO:0000256" key="1">
    <source>
        <dbReference type="ARBA" id="ARBA00007768"/>
    </source>
</evidence>
<dbReference type="PANTHER" id="PTHR12598">
    <property type="entry name" value="COPPER HOMEOSTASIS PROTEIN CUTC"/>
    <property type="match status" value="1"/>
</dbReference>
<protein>
    <recommendedName>
        <fullName evidence="2">Copper homeostasis protein cutC homolog</fullName>
    </recommendedName>
</protein>
<evidence type="ECO:0000256" key="2">
    <source>
        <dbReference type="ARBA" id="ARBA00019014"/>
    </source>
</evidence>
<dbReference type="HAMAP" id="MF_00795">
    <property type="entry name" value="CutC"/>
    <property type="match status" value="1"/>
</dbReference>
<accession>D8R9V0</accession>
<dbReference type="AlphaFoldDB" id="D8R9V0"/>
<dbReference type="eggNOG" id="KOG4013">
    <property type="taxonomic scope" value="Eukaryota"/>
</dbReference>
<dbReference type="KEGG" id="smo:SELMODRAFT_88906"/>
<dbReference type="GO" id="GO:0005507">
    <property type="term" value="F:copper ion binding"/>
    <property type="evidence" value="ECO:0000318"/>
    <property type="project" value="GO_Central"/>
</dbReference>
<dbReference type="Gene3D" id="3.20.20.380">
    <property type="entry name" value="Copper homeostasis (CutC) domain"/>
    <property type="match status" value="1"/>
</dbReference>
<dbReference type="SUPFAM" id="SSF110395">
    <property type="entry name" value="CutC-like"/>
    <property type="match status" value="1"/>
</dbReference>
<dbReference type="HOGENOM" id="CLU_050555_3_1_1"/>
<name>D8R9V0_SELML</name>
<evidence type="ECO:0000313" key="4">
    <source>
        <dbReference type="Proteomes" id="UP000001514"/>
    </source>
</evidence>